<comment type="caution">
    <text evidence="1">The sequence shown here is derived from an EMBL/GenBank/DDBJ whole genome shotgun (WGS) entry which is preliminary data.</text>
</comment>
<dbReference type="GeneID" id="57375320"/>
<name>A0A1V2JT04_PSEAZ</name>
<keyword evidence="2" id="KW-1185">Reference proteome</keyword>
<accession>A0A1V2JT04</accession>
<protein>
    <submittedName>
        <fullName evidence="1">Uncharacterized protein</fullName>
    </submittedName>
</protein>
<evidence type="ECO:0000313" key="2">
    <source>
        <dbReference type="Proteomes" id="UP000188559"/>
    </source>
</evidence>
<reference evidence="1 2" key="1">
    <citation type="submission" date="2016-10" db="EMBL/GenBank/DDBJ databases">
        <title>Pseudomonas lactis sp. nov. and Pseudomonas paralactis sp. nov., isolated from bovine raw milk.</title>
        <authorList>
            <person name="Von Neubeck M."/>
            <person name="Huptas C."/>
            <person name="Glueck C."/>
            <person name="Krewinkel M."/>
            <person name="Stoeckel M."/>
            <person name="Stressler T."/>
            <person name="Fischer L."/>
            <person name="Hinrichs J."/>
            <person name="Scherer S."/>
            <person name="Wenning M."/>
        </authorList>
    </citation>
    <scope>NUCLEOTIDE SEQUENCE [LARGE SCALE GENOMIC DNA]</scope>
    <source>
        <strain evidence="1 2">DSM 18862</strain>
    </source>
</reference>
<dbReference type="AlphaFoldDB" id="A0A1V2JT04"/>
<dbReference type="Proteomes" id="UP000188559">
    <property type="component" value="Unassembled WGS sequence"/>
</dbReference>
<sequence>MRTFTLRLTPGTIAANQDTIAPTIDEQIVELHRQGISRRKIEQRLGVTEHHVRRLTSGVVKGQKSYNDPFGRAVAKAYPLAVSPLGIKDYLFHSIMFECYGSTWNSQEGKREGGYDKDCASRVRMRIREIAASRGEVAVFLMDWFDARAPVECNRKIRECAVTLAQRLQDVVDEYMAACGVELVVDEGSPNQFEGDQYLTEFAKQRKAARSHILKLAIPEVGSEPISVLIERAEEQANGLGRMPDAVMGKVDSYDGYSLEPTGSNPFLDYVEDQGWLRPEHYAEVEESIANLGY</sequence>
<gene>
    <name evidence="1" type="ORF">BLL37_02790</name>
</gene>
<proteinExistence type="predicted"/>
<evidence type="ECO:0000313" key="1">
    <source>
        <dbReference type="EMBL" id="ONH48304.1"/>
    </source>
</evidence>
<dbReference type="RefSeq" id="WP_071493915.1">
    <property type="nucleotide sequence ID" value="NZ_LT629702.1"/>
</dbReference>
<organism evidence="1 2">
    <name type="scientific">Pseudomonas azotoformans</name>
    <dbReference type="NCBI Taxonomy" id="47878"/>
    <lineage>
        <taxon>Bacteria</taxon>
        <taxon>Pseudomonadati</taxon>
        <taxon>Pseudomonadota</taxon>
        <taxon>Gammaproteobacteria</taxon>
        <taxon>Pseudomonadales</taxon>
        <taxon>Pseudomonadaceae</taxon>
        <taxon>Pseudomonas</taxon>
    </lineage>
</organism>
<dbReference type="OrthoDB" id="6818833at2"/>
<dbReference type="EMBL" id="MNPV01000001">
    <property type="protein sequence ID" value="ONH48304.1"/>
    <property type="molecule type" value="Genomic_DNA"/>
</dbReference>